<sequence length="267" mass="29382">MPFVATSDGAEIHYLDTGGDGPAVMLVHDILLDATQWRPQLESLAPDYRVIAVDTRGHGETTDPGTPFDYSRLARDCWAVADELGLDKIVLGGLFHGGIVALWAAWLAPARVRGLILIGTRADAYGPEEYAGYKSILLKQWALGTQPLDEITRMIAAQMIGGDNERHRHYWLEKWSTSDRRRLEQAVIALLEREGIEDKIHEITAPALLMHGAGDVVYTGSRMRTLAGQLGGPTRVEDIDADGATHAVTWTHPDITDPLIREFLATL</sequence>
<feature type="domain" description="AB hydrolase-1" evidence="1">
    <location>
        <begin position="22"/>
        <end position="126"/>
    </location>
</feature>
<dbReference type="PANTHER" id="PTHR43798">
    <property type="entry name" value="MONOACYLGLYCEROL LIPASE"/>
    <property type="match status" value="1"/>
</dbReference>
<dbReference type="GO" id="GO:0016787">
    <property type="term" value="F:hydrolase activity"/>
    <property type="evidence" value="ECO:0007669"/>
    <property type="project" value="UniProtKB-KW"/>
</dbReference>
<evidence type="ECO:0000259" key="1">
    <source>
        <dbReference type="Pfam" id="PF00561"/>
    </source>
</evidence>
<dbReference type="PRINTS" id="PR00412">
    <property type="entry name" value="EPOXHYDRLASE"/>
</dbReference>
<evidence type="ECO:0000313" key="2">
    <source>
        <dbReference type="EMBL" id="NNH71312.1"/>
    </source>
</evidence>
<dbReference type="Gene3D" id="3.40.50.1820">
    <property type="entry name" value="alpha/beta hydrolase"/>
    <property type="match status" value="1"/>
</dbReference>
<comment type="caution">
    <text evidence="2">The sequence shown here is derived from an EMBL/GenBank/DDBJ whole genome shotgun (WGS) entry which is preliminary data.</text>
</comment>
<dbReference type="RefSeq" id="WP_067520941.1">
    <property type="nucleotide sequence ID" value="NZ_JABELX010000005.1"/>
</dbReference>
<dbReference type="SUPFAM" id="SSF53474">
    <property type="entry name" value="alpha/beta-Hydrolases"/>
    <property type="match status" value="1"/>
</dbReference>
<dbReference type="InterPro" id="IPR050266">
    <property type="entry name" value="AB_hydrolase_sf"/>
</dbReference>
<proteinExistence type="predicted"/>
<dbReference type="InterPro" id="IPR000073">
    <property type="entry name" value="AB_hydrolase_1"/>
</dbReference>
<dbReference type="InterPro" id="IPR029058">
    <property type="entry name" value="AB_hydrolase_fold"/>
</dbReference>
<dbReference type="PRINTS" id="PR00111">
    <property type="entry name" value="ABHYDROLASE"/>
</dbReference>
<evidence type="ECO:0000313" key="3">
    <source>
        <dbReference type="Proteomes" id="UP000586827"/>
    </source>
</evidence>
<protein>
    <submittedName>
        <fullName evidence="2">Alpha/beta hydrolase</fullName>
    </submittedName>
</protein>
<dbReference type="Pfam" id="PF00561">
    <property type="entry name" value="Abhydrolase_1"/>
    <property type="match status" value="1"/>
</dbReference>
<dbReference type="Proteomes" id="UP000586827">
    <property type="component" value="Unassembled WGS sequence"/>
</dbReference>
<name>A0A849BXQ9_9NOCA</name>
<keyword evidence="3" id="KW-1185">Reference proteome</keyword>
<keyword evidence="2" id="KW-0378">Hydrolase</keyword>
<dbReference type="InterPro" id="IPR000639">
    <property type="entry name" value="Epox_hydrolase-like"/>
</dbReference>
<dbReference type="AlphaFoldDB" id="A0A849BXQ9"/>
<dbReference type="EMBL" id="JABELX010000005">
    <property type="protein sequence ID" value="NNH71312.1"/>
    <property type="molecule type" value="Genomic_DNA"/>
</dbReference>
<reference evidence="2 3" key="1">
    <citation type="submission" date="2020-05" db="EMBL/GenBank/DDBJ databases">
        <title>MicrobeNet Type strains.</title>
        <authorList>
            <person name="Nicholson A.C."/>
        </authorList>
    </citation>
    <scope>NUCLEOTIDE SEQUENCE [LARGE SCALE GENOMIC DNA]</scope>
    <source>
        <strain evidence="2 3">JCM 3224</strain>
    </source>
</reference>
<accession>A0A849BXQ9</accession>
<gene>
    <name evidence="2" type="ORF">HLB23_15820</name>
</gene>
<organism evidence="2 3">
    <name type="scientific">Nocardia uniformis</name>
    <dbReference type="NCBI Taxonomy" id="53432"/>
    <lineage>
        <taxon>Bacteria</taxon>
        <taxon>Bacillati</taxon>
        <taxon>Actinomycetota</taxon>
        <taxon>Actinomycetes</taxon>
        <taxon>Mycobacteriales</taxon>
        <taxon>Nocardiaceae</taxon>
        <taxon>Nocardia</taxon>
    </lineage>
</organism>